<feature type="signal peptide" evidence="4">
    <location>
        <begin position="1"/>
        <end position="20"/>
    </location>
</feature>
<dbReference type="Pfam" id="PF24681">
    <property type="entry name" value="Kelch_KLHDC2_KLHL20_DRC7"/>
    <property type="match status" value="1"/>
</dbReference>
<evidence type="ECO:0000256" key="3">
    <source>
        <dbReference type="SAM" id="MobiDB-lite"/>
    </source>
</evidence>
<keyword evidence="2" id="KW-0677">Repeat</keyword>
<proteinExistence type="predicted"/>
<dbReference type="InterPro" id="IPR015915">
    <property type="entry name" value="Kelch-typ_b-propeller"/>
</dbReference>
<feature type="compositionally biased region" description="Low complexity" evidence="3">
    <location>
        <begin position="363"/>
        <end position="406"/>
    </location>
</feature>
<dbReference type="OrthoDB" id="432528at2759"/>
<feature type="region of interest" description="Disordered" evidence="3">
    <location>
        <begin position="581"/>
        <end position="600"/>
    </location>
</feature>
<feature type="region of interest" description="Disordered" evidence="3">
    <location>
        <begin position="630"/>
        <end position="676"/>
    </location>
</feature>
<dbReference type="SUPFAM" id="SSF117281">
    <property type="entry name" value="Kelch motif"/>
    <property type="match status" value="2"/>
</dbReference>
<dbReference type="PANTHER" id="PTHR46093:SF18">
    <property type="entry name" value="FIBRONECTIN TYPE-III DOMAIN-CONTAINING PROTEIN"/>
    <property type="match status" value="1"/>
</dbReference>
<accession>A0A8H6I6M4</accession>
<feature type="compositionally biased region" description="Low complexity" evidence="3">
    <location>
        <begin position="1011"/>
        <end position="1034"/>
    </location>
</feature>
<gene>
    <name evidence="5" type="ORF">DFP72DRAFT_884507</name>
</gene>
<comment type="caution">
    <text evidence="5">The sequence shown here is derived from an EMBL/GenBank/DDBJ whole genome shotgun (WGS) entry which is preliminary data.</text>
</comment>
<dbReference type="Gene3D" id="2.120.10.80">
    <property type="entry name" value="Kelch-type beta propeller"/>
    <property type="match status" value="2"/>
</dbReference>
<feature type="region of interest" description="Disordered" evidence="3">
    <location>
        <begin position="362"/>
        <end position="423"/>
    </location>
</feature>
<evidence type="ECO:0000313" key="6">
    <source>
        <dbReference type="Proteomes" id="UP000521943"/>
    </source>
</evidence>
<feature type="chain" id="PRO_5034542162" description="Galactose oxidase" evidence="4">
    <location>
        <begin position="21"/>
        <end position="1108"/>
    </location>
</feature>
<evidence type="ECO:0000256" key="2">
    <source>
        <dbReference type="ARBA" id="ARBA00022737"/>
    </source>
</evidence>
<feature type="compositionally biased region" description="Basic and acidic residues" evidence="3">
    <location>
        <begin position="643"/>
        <end position="657"/>
    </location>
</feature>
<feature type="region of interest" description="Disordered" evidence="3">
    <location>
        <begin position="1059"/>
        <end position="1079"/>
    </location>
</feature>
<keyword evidence="4" id="KW-0732">Signal</keyword>
<feature type="region of interest" description="Disordered" evidence="3">
    <location>
        <begin position="874"/>
        <end position="1046"/>
    </location>
</feature>
<feature type="compositionally biased region" description="Polar residues" evidence="3">
    <location>
        <begin position="701"/>
        <end position="710"/>
    </location>
</feature>
<evidence type="ECO:0000256" key="4">
    <source>
        <dbReference type="SAM" id="SignalP"/>
    </source>
</evidence>
<dbReference type="PANTHER" id="PTHR46093">
    <property type="entry name" value="ACYL-COA-BINDING DOMAIN-CONTAINING PROTEIN 5"/>
    <property type="match status" value="1"/>
</dbReference>
<dbReference type="Proteomes" id="UP000521943">
    <property type="component" value="Unassembled WGS sequence"/>
</dbReference>
<evidence type="ECO:0000313" key="5">
    <source>
        <dbReference type="EMBL" id="KAF6759880.1"/>
    </source>
</evidence>
<dbReference type="AlphaFoldDB" id="A0A8H6I6M4"/>
<keyword evidence="1" id="KW-0880">Kelch repeat</keyword>
<reference evidence="5 6" key="1">
    <citation type="submission" date="2020-07" db="EMBL/GenBank/DDBJ databases">
        <title>Comparative genomics of pyrophilous fungi reveals a link between fire events and developmental genes.</title>
        <authorList>
            <consortium name="DOE Joint Genome Institute"/>
            <person name="Steindorff A.S."/>
            <person name="Carver A."/>
            <person name="Calhoun S."/>
            <person name="Stillman K."/>
            <person name="Liu H."/>
            <person name="Lipzen A."/>
            <person name="Pangilinan J."/>
            <person name="Labutti K."/>
            <person name="Bruns T.D."/>
            <person name="Grigoriev I.V."/>
        </authorList>
    </citation>
    <scope>NUCLEOTIDE SEQUENCE [LARGE SCALE GENOMIC DNA]</scope>
    <source>
        <strain evidence="5 6">CBS 144469</strain>
    </source>
</reference>
<organism evidence="5 6">
    <name type="scientific">Ephemerocybe angulata</name>
    <dbReference type="NCBI Taxonomy" id="980116"/>
    <lineage>
        <taxon>Eukaryota</taxon>
        <taxon>Fungi</taxon>
        <taxon>Dikarya</taxon>
        <taxon>Basidiomycota</taxon>
        <taxon>Agaricomycotina</taxon>
        <taxon>Agaricomycetes</taxon>
        <taxon>Agaricomycetidae</taxon>
        <taxon>Agaricales</taxon>
        <taxon>Agaricineae</taxon>
        <taxon>Psathyrellaceae</taxon>
        <taxon>Ephemerocybe</taxon>
    </lineage>
</organism>
<feature type="region of interest" description="Disordered" evidence="3">
    <location>
        <begin position="701"/>
        <end position="838"/>
    </location>
</feature>
<feature type="compositionally biased region" description="Low complexity" evidence="3">
    <location>
        <begin position="973"/>
        <end position="996"/>
    </location>
</feature>
<feature type="compositionally biased region" description="Low complexity" evidence="3">
    <location>
        <begin position="712"/>
        <end position="732"/>
    </location>
</feature>
<evidence type="ECO:0000256" key="1">
    <source>
        <dbReference type="ARBA" id="ARBA00022441"/>
    </source>
</evidence>
<evidence type="ECO:0008006" key="7">
    <source>
        <dbReference type="Google" id="ProtNLM"/>
    </source>
</evidence>
<feature type="compositionally biased region" description="Low complexity" evidence="3">
    <location>
        <begin position="881"/>
        <end position="890"/>
    </location>
</feature>
<protein>
    <recommendedName>
        <fullName evidence="7">Galactose oxidase</fullName>
    </recommendedName>
</protein>
<feature type="compositionally biased region" description="Polar residues" evidence="3">
    <location>
        <begin position="733"/>
        <end position="752"/>
    </location>
</feature>
<feature type="compositionally biased region" description="Low complexity" evidence="3">
    <location>
        <begin position="822"/>
        <end position="836"/>
    </location>
</feature>
<name>A0A8H6I6M4_9AGAR</name>
<sequence>MHWPWSLFIFVNALIFDACAQDHTGPRWGQAFALVNDILYVYGGKTDEFNQFSYTSAPNTNDILYLDLSTTFTASFTPWSIVNGEHNATSLQGPALAWHTASTYNTSQILVFGGLPDANSDTQGLGQPDSAGIIDVWARMNPMWVTQSIQLINQPIRRIRHSTATIPTGLVFIFGGEKADGSGTAFSDNYVYDPNTSSFTQLPTENGPPDLVGHVSITLYDGRILVFGGYVPSQNILLLLSTIYVLDTTTTPYTWSLLKVSAGSLPNTRRAFAATLISPTGIMIHGGSDAHLQTTYDDGWVLDLSQPEAKWIRVDSLTGLGPRRDHFAVTSGDNVVFGFGYGQSAPVSSPVQVYNVPSSTIVPTFTPRPSTSTPPATLPPATSTPTHSPTTTKSGHSTSSTGTTPPIATNTNKPDTPAEAEAKKNRVTKIAVSTSLGVLAFAAIILGAAYYRHKKQRRWEQNRFWVIDNTDDGHERQRLPADDVDSQIGRNIPLAGSQEASPDIGPSSGWLSTLGIAGIAGLLTGSSNVKSQNPRQVQERRNMLDDEDAADFGTWYNSKKRDGTTTGSTWSLVSILGRTRNRDSASSTPWREKSDPFGDGASSLALHDEENIVEGTSAFAARPRARRDASYVSNRSGFSYTDPFKDPIQEEPPREASESTTAYDHSALPPGAMRVVPPSLPPVTTLLPLEGFTAHSLSPLSERTSVTTLPHDSGSSMGGRSSDSVLFSSVNSRAASSQTTPGSDRTPRSPTLLSGLLPATEGGVKRSDSWWSKLARRASDAGVHRQGSRVAREMRDPNPPPTRLSAIVERTTPEKTPSPADSKAGSRGSRKSSAGVAGVGSGAVYQKAKHGKSLSSVRTADTAAIERMAGAMEVVRRDDSGSMSSHGSRSLYAASHEGDDEGGSLLSPGNEEVSSPLEMEYSQYRPILEGGSQEELGGIVSTSRGKLEAPVPVRPLAIHRQSASGPGLQLPQTSSPSTPSSSASTSRSGSRTSARPMGPRRSTTFLGAQPGPGSAASLLATAAAGSAGLKSAPPTEASFKTPQVRPGSVAARIQALEGRRDTVSGAPSGGGERGSKRLTVDYGLVPRRSLFIANPDNGRASVDSHETK</sequence>
<keyword evidence="6" id="KW-1185">Reference proteome</keyword>
<dbReference type="EMBL" id="JACGCI010000014">
    <property type="protein sequence ID" value="KAF6759880.1"/>
    <property type="molecule type" value="Genomic_DNA"/>
</dbReference>